<dbReference type="EMBL" id="JABXXV010000003">
    <property type="protein sequence ID" value="NVN46656.1"/>
    <property type="molecule type" value="Genomic_DNA"/>
</dbReference>
<evidence type="ECO:0000313" key="1">
    <source>
        <dbReference type="EMBL" id="NVN46656.1"/>
    </source>
</evidence>
<gene>
    <name evidence="1" type="ORF">HW542_07500</name>
</gene>
<sequence>MIYFWTKGRVIRPLRLSDMGGKFFPVDVPDFTAIPLPLREVADPSWDRTSSESVPQLLRKPPCPLLPAEKIGELAICPA</sequence>
<name>A0ABX2P405_9PROT</name>
<protein>
    <submittedName>
        <fullName evidence="1">Uncharacterized protein</fullName>
    </submittedName>
</protein>
<keyword evidence="2" id="KW-1185">Reference proteome</keyword>
<dbReference type="Proteomes" id="UP001516351">
    <property type="component" value="Unassembled WGS sequence"/>
</dbReference>
<reference evidence="1 2" key="1">
    <citation type="submission" date="2020-06" db="EMBL/GenBank/DDBJ databases">
        <title>Synonyms of Asaia species.</title>
        <authorList>
            <person name="Sombolestani A."/>
        </authorList>
    </citation>
    <scope>NUCLEOTIDE SEQUENCE [LARGE SCALE GENOMIC DNA]</scope>
    <source>
        <strain evidence="1 2">LMG 27047</strain>
    </source>
</reference>
<comment type="caution">
    <text evidence="1">The sequence shown here is derived from an EMBL/GenBank/DDBJ whole genome shotgun (WGS) entry which is preliminary data.</text>
</comment>
<dbReference type="RefSeq" id="WP_267312527.1">
    <property type="nucleotide sequence ID" value="NZ_JABXXV010000003.1"/>
</dbReference>
<accession>A0ABX2P405</accession>
<evidence type="ECO:0000313" key="2">
    <source>
        <dbReference type="Proteomes" id="UP001516351"/>
    </source>
</evidence>
<proteinExistence type="predicted"/>
<organism evidence="1 2">
    <name type="scientific">Asaia spathodeae</name>
    <dbReference type="NCBI Taxonomy" id="657016"/>
    <lineage>
        <taxon>Bacteria</taxon>
        <taxon>Pseudomonadati</taxon>
        <taxon>Pseudomonadota</taxon>
        <taxon>Alphaproteobacteria</taxon>
        <taxon>Acetobacterales</taxon>
        <taxon>Acetobacteraceae</taxon>
        <taxon>Asaia</taxon>
    </lineage>
</organism>